<feature type="transmembrane region" description="Helical" evidence="1">
    <location>
        <begin position="296"/>
        <end position="314"/>
    </location>
</feature>
<feature type="transmembrane region" description="Helical" evidence="1">
    <location>
        <begin position="394"/>
        <end position="414"/>
    </location>
</feature>
<evidence type="ECO:0008006" key="4">
    <source>
        <dbReference type="Google" id="ProtNLM"/>
    </source>
</evidence>
<feature type="transmembrane region" description="Helical" evidence="1">
    <location>
        <begin position="326"/>
        <end position="347"/>
    </location>
</feature>
<feature type="transmembrane region" description="Helical" evidence="1">
    <location>
        <begin position="265"/>
        <end position="284"/>
    </location>
</feature>
<dbReference type="InterPro" id="IPR040416">
    <property type="entry name" value="TMEM181"/>
</dbReference>
<keyword evidence="1" id="KW-0812">Transmembrane</keyword>
<protein>
    <recommendedName>
        <fullName evidence="4">Intimal thickness related receptor IRP domain-containing protein</fullName>
    </recommendedName>
</protein>
<organism evidence="2 3">
    <name type="scientific">Tritrichomonas musculus</name>
    <dbReference type="NCBI Taxonomy" id="1915356"/>
    <lineage>
        <taxon>Eukaryota</taxon>
        <taxon>Metamonada</taxon>
        <taxon>Parabasalia</taxon>
        <taxon>Tritrichomonadida</taxon>
        <taxon>Tritrichomonadidae</taxon>
        <taxon>Tritrichomonas</taxon>
    </lineage>
</organism>
<dbReference type="PANTHER" id="PTHR31918:SF1">
    <property type="entry name" value="TRANSMEMBRANE PROTEIN 181"/>
    <property type="match status" value="1"/>
</dbReference>
<dbReference type="Proteomes" id="UP001470230">
    <property type="component" value="Unassembled WGS sequence"/>
</dbReference>
<dbReference type="PANTHER" id="PTHR31918">
    <property type="entry name" value="TRANSMEMBRANE PROTEIN 181"/>
    <property type="match status" value="1"/>
</dbReference>
<dbReference type="EMBL" id="JAPFFF010000004">
    <property type="protein sequence ID" value="KAK8891184.1"/>
    <property type="molecule type" value="Genomic_DNA"/>
</dbReference>
<feature type="transmembrane region" description="Helical" evidence="1">
    <location>
        <begin position="232"/>
        <end position="253"/>
    </location>
</feature>
<evidence type="ECO:0000256" key="1">
    <source>
        <dbReference type="SAM" id="Phobius"/>
    </source>
</evidence>
<evidence type="ECO:0000313" key="3">
    <source>
        <dbReference type="Proteomes" id="UP001470230"/>
    </source>
</evidence>
<keyword evidence="1" id="KW-0472">Membrane</keyword>
<reference evidence="2 3" key="1">
    <citation type="submission" date="2024-04" db="EMBL/GenBank/DDBJ databases">
        <title>Tritrichomonas musculus Genome.</title>
        <authorList>
            <person name="Alves-Ferreira E."/>
            <person name="Grigg M."/>
            <person name="Lorenzi H."/>
            <person name="Galac M."/>
        </authorList>
    </citation>
    <scope>NUCLEOTIDE SEQUENCE [LARGE SCALE GENOMIC DNA]</scope>
    <source>
        <strain evidence="2 3">EAF2021</strain>
    </source>
</reference>
<sequence>MKDFRNLKEIPVEQISGDFIRQIDAMSKKQKYSFLFFFTIANVLFITSHKFGPPFYHIETVPFDQSTTVSNTRKFLLKIGNFNFLNEFITLDMILIRKHDTDDITDFVDASLTIKNKKGKRSEILYSDISKTHKVHFTKQSKVSDKIRLYNRGVADFVHLDTEIVLKFKSSLIEKEENSEYSGAFIFTYSSASHICIETLIRLIFFICGIIWLFYFNTLDYDKTSTPIQLKVMHFNIILIVFSSDPFYILSYFTESPLIPFLDSLFAILLVFSASSSTLIILDLPRIIQLNFSKSTLIRVSFPFIISGFIFFVNEYLNHYSEHIDANALMILSFLKFFGVAVCFSLLMVSAMLSKTQNVFEKVIVFYMIFFTSTIVFNFERDGSIGPLISSNHAIQIFTFASVATYIFFIAFLFKPVDPLDANDDIDENMNFTDNEESSYDVADPF</sequence>
<name>A0ABR2KJE2_9EUKA</name>
<feature type="transmembrane region" description="Helical" evidence="1">
    <location>
        <begin position="359"/>
        <end position="379"/>
    </location>
</feature>
<keyword evidence="3" id="KW-1185">Reference proteome</keyword>
<gene>
    <name evidence="2" type="ORF">M9Y10_028390</name>
</gene>
<evidence type="ECO:0000313" key="2">
    <source>
        <dbReference type="EMBL" id="KAK8891184.1"/>
    </source>
</evidence>
<proteinExistence type="predicted"/>
<keyword evidence="1" id="KW-1133">Transmembrane helix</keyword>
<feature type="transmembrane region" description="Helical" evidence="1">
    <location>
        <begin position="200"/>
        <end position="220"/>
    </location>
</feature>
<comment type="caution">
    <text evidence="2">The sequence shown here is derived from an EMBL/GenBank/DDBJ whole genome shotgun (WGS) entry which is preliminary data.</text>
</comment>
<accession>A0ABR2KJE2</accession>
<feature type="transmembrane region" description="Helical" evidence="1">
    <location>
        <begin position="32"/>
        <end position="52"/>
    </location>
</feature>